<dbReference type="KEGG" id="vg:14297465"/>
<organism evidence="1 2">
    <name type="scientific">Tetrasphaera phage TJE1</name>
    <dbReference type="NCBI Taxonomy" id="981335"/>
    <lineage>
        <taxon>Viruses</taxon>
        <taxon>Duplodnaviria</taxon>
        <taxon>Heunggongvirae</taxon>
        <taxon>Uroviricota</taxon>
        <taxon>Caudoviricetes</taxon>
        <taxon>Tijeunavirus</taxon>
        <taxon>Tijeunavirus TJE1</taxon>
    </lineage>
</organism>
<protein>
    <submittedName>
        <fullName evidence="1">Uncharacterized protein</fullName>
    </submittedName>
</protein>
<sequence>MMDFTMGSSAPGTSTSFPKWDLAVTSGIVSFISGNPGNVQAAAMAAFIQLGSIPQLPTIGVPWAEFLTKQATFGDLDAAIRQSAANAGVSNFAPQYDILNGNLTVTMKAVQQAGR</sequence>
<proteinExistence type="predicted"/>
<name>G4W972_9CAUD</name>
<evidence type="ECO:0000313" key="1">
    <source>
        <dbReference type="EMBL" id="ADX42560.1"/>
    </source>
</evidence>
<dbReference type="Proteomes" id="UP000002653">
    <property type="component" value="Segment"/>
</dbReference>
<dbReference type="EMBL" id="HQ225832">
    <property type="protein sequence ID" value="ADX42560.1"/>
    <property type="molecule type" value="Genomic_DNA"/>
</dbReference>
<evidence type="ECO:0000313" key="2">
    <source>
        <dbReference type="Proteomes" id="UP000002653"/>
    </source>
</evidence>
<accession>G4W972</accession>
<dbReference type="RefSeq" id="YP_007237952.1">
    <property type="nucleotide sequence ID" value="NC_019930.1"/>
</dbReference>
<reference evidence="1 2" key="1">
    <citation type="journal article" date="2012" name="Virus Genes">
        <title>Isolation and complete genome sequence of a bacteriophage lysing Tetrasphaera jenkinsii, a filamentous bacteria responsible for bulking in activated sludge.</title>
        <authorList>
            <person name="Petrovski S."/>
            <person name="Tillett D."/>
            <person name="Seviour R.J."/>
        </authorList>
    </citation>
    <scope>NUCLEOTIDE SEQUENCE [LARGE SCALE GENOMIC DNA]</scope>
</reference>
<dbReference type="GeneID" id="14297465"/>
<keyword evidence="2" id="KW-1185">Reference proteome</keyword>